<name>A0A9X6U014_BACTU</name>
<dbReference type="Proteomes" id="UP000223445">
    <property type="component" value="Unassembled WGS sequence"/>
</dbReference>
<evidence type="ECO:0000259" key="3">
    <source>
        <dbReference type="Pfam" id="PF09394"/>
    </source>
</evidence>
<dbReference type="EMBL" id="NVMD01000010">
    <property type="protein sequence ID" value="PED13745.1"/>
    <property type="molecule type" value="Genomic_DNA"/>
</dbReference>
<evidence type="ECO:0000256" key="1">
    <source>
        <dbReference type="ARBA" id="ARBA00022690"/>
    </source>
</evidence>
<accession>A0A9X6U014</accession>
<dbReference type="RefSeq" id="WP_000604089.1">
    <property type="nucleotide sequence ID" value="NZ_JABERC010000024.1"/>
</dbReference>
<dbReference type="AlphaFoldDB" id="A0A9X6U014"/>
<dbReference type="SUPFAM" id="SSF141066">
    <property type="entry name" value="ICP-like"/>
    <property type="match status" value="1"/>
</dbReference>
<dbReference type="PANTHER" id="PTHR36530:SF1">
    <property type="entry name" value="AMOEBIASIN-1"/>
    <property type="match status" value="1"/>
</dbReference>
<keyword evidence="2" id="KW-0789">Thiol protease inhibitor</keyword>
<dbReference type="InterPro" id="IPR018990">
    <property type="entry name" value="Prot_inh_I42_chagasin"/>
</dbReference>
<reference evidence="6 7" key="1">
    <citation type="submission" date="2017-09" db="EMBL/GenBank/DDBJ databases">
        <title>Large-scale bioinformatics analysis of Bacillus genomes uncovers conserved roles of natural products in bacterial physiology.</title>
        <authorList>
            <consortium name="Agbiome Team Llc"/>
            <person name="Bleich R.M."/>
            <person name="Grubbs K.J."/>
            <person name="Santa Maria K.C."/>
            <person name="Allen S.E."/>
            <person name="Farag S."/>
            <person name="Shank E.A."/>
            <person name="Bowers A."/>
        </authorList>
    </citation>
    <scope>NUCLEOTIDE SEQUENCE [LARGE SCALE GENOMIC DNA]</scope>
    <source>
        <strain evidence="5 7">AFS030179</strain>
        <strain evidence="4 6">AFS094940</strain>
    </source>
</reference>
<evidence type="ECO:0000256" key="2">
    <source>
        <dbReference type="ARBA" id="ARBA00022704"/>
    </source>
</evidence>
<feature type="domain" description="Proteinase inhibitor I42 chagasin" evidence="3">
    <location>
        <begin position="14"/>
        <end position="98"/>
    </location>
</feature>
<dbReference type="InterPro" id="IPR036331">
    <property type="entry name" value="Chagasin-like_sf"/>
</dbReference>
<protein>
    <submittedName>
        <fullName evidence="4">Peptidase inhibitor I42</fullName>
    </submittedName>
</protein>
<evidence type="ECO:0000313" key="7">
    <source>
        <dbReference type="Proteomes" id="UP000223445"/>
    </source>
</evidence>
<dbReference type="GO" id="GO:0004869">
    <property type="term" value="F:cysteine-type endopeptidase inhibitor activity"/>
    <property type="evidence" value="ECO:0007669"/>
    <property type="project" value="UniProtKB-KW"/>
</dbReference>
<dbReference type="EMBL" id="NUPM01000029">
    <property type="protein sequence ID" value="PGY99944.1"/>
    <property type="molecule type" value="Genomic_DNA"/>
</dbReference>
<proteinExistence type="predicted"/>
<comment type="caution">
    <text evidence="4">The sequence shown here is derived from an EMBL/GenBank/DDBJ whole genome shotgun (WGS) entry which is preliminary data.</text>
</comment>
<gene>
    <name evidence="5" type="ORF">COE48_27400</name>
    <name evidence="4" type="ORF">CON01_14510</name>
</gene>
<dbReference type="InterPro" id="IPR052781">
    <property type="entry name" value="Cys_protease_inhibitor_I42"/>
</dbReference>
<evidence type="ECO:0000313" key="4">
    <source>
        <dbReference type="EMBL" id="PED13745.1"/>
    </source>
</evidence>
<dbReference type="Pfam" id="PF09394">
    <property type="entry name" value="Inhibitor_I42"/>
    <property type="match status" value="1"/>
</dbReference>
<sequence length="101" mass="11564">MILTKQDSGRTVTMSIGDIFSIQLKENPTTGYRWALEEIEGIELVQDDFKLSNNGIGSSGLRIFQLRTTKDGVYEIYIKNWQEWSGEASIVDRFYITIHVS</sequence>
<evidence type="ECO:0000313" key="5">
    <source>
        <dbReference type="EMBL" id="PGY99944.1"/>
    </source>
</evidence>
<organism evidence="4 6">
    <name type="scientific">Bacillus thuringiensis</name>
    <dbReference type="NCBI Taxonomy" id="1428"/>
    <lineage>
        <taxon>Bacteria</taxon>
        <taxon>Bacillati</taxon>
        <taxon>Bacillota</taxon>
        <taxon>Bacilli</taxon>
        <taxon>Bacillales</taxon>
        <taxon>Bacillaceae</taxon>
        <taxon>Bacillus</taxon>
        <taxon>Bacillus cereus group</taxon>
    </lineage>
</organism>
<dbReference type="Proteomes" id="UP000220127">
    <property type="component" value="Unassembled WGS sequence"/>
</dbReference>
<dbReference type="PANTHER" id="PTHR36530">
    <property type="entry name" value="INHIBITOR OF CYSTEINE PEPTIDASE"/>
    <property type="match status" value="1"/>
</dbReference>
<evidence type="ECO:0000313" key="6">
    <source>
        <dbReference type="Proteomes" id="UP000220127"/>
    </source>
</evidence>
<keyword evidence="1" id="KW-0646">Protease inhibitor</keyword>
<dbReference type="Gene3D" id="2.60.40.2020">
    <property type="match status" value="1"/>
</dbReference>